<dbReference type="EMBL" id="JAWDGP010001750">
    <property type="protein sequence ID" value="KAK3788673.1"/>
    <property type="molecule type" value="Genomic_DNA"/>
</dbReference>
<keyword evidence="2" id="KW-1185">Reference proteome</keyword>
<evidence type="ECO:0000313" key="1">
    <source>
        <dbReference type="EMBL" id="KAK3788673.1"/>
    </source>
</evidence>
<comment type="caution">
    <text evidence="1">The sequence shown here is derived from an EMBL/GenBank/DDBJ whole genome shotgun (WGS) entry which is preliminary data.</text>
</comment>
<name>A0AAE1AJA0_9GAST</name>
<accession>A0AAE1AJA0</accession>
<gene>
    <name evidence="1" type="ORF">RRG08_016692</name>
</gene>
<dbReference type="Proteomes" id="UP001283361">
    <property type="component" value="Unassembled WGS sequence"/>
</dbReference>
<dbReference type="AlphaFoldDB" id="A0AAE1AJA0"/>
<proteinExistence type="predicted"/>
<evidence type="ECO:0000313" key="2">
    <source>
        <dbReference type="Proteomes" id="UP001283361"/>
    </source>
</evidence>
<protein>
    <submittedName>
        <fullName evidence="1">Uncharacterized protein</fullName>
    </submittedName>
</protein>
<reference evidence="1" key="1">
    <citation type="journal article" date="2023" name="G3 (Bethesda)">
        <title>A reference genome for the long-term kleptoplast-retaining sea slug Elysia crispata morphotype clarki.</title>
        <authorList>
            <person name="Eastman K.E."/>
            <person name="Pendleton A.L."/>
            <person name="Shaikh M.A."/>
            <person name="Suttiyut T."/>
            <person name="Ogas R."/>
            <person name="Tomko P."/>
            <person name="Gavelis G."/>
            <person name="Widhalm J.R."/>
            <person name="Wisecaver J.H."/>
        </authorList>
    </citation>
    <scope>NUCLEOTIDE SEQUENCE</scope>
    <source>
        <strain evidence="1">ECLA1</strain>
    </source>
</reference>
<sequence>MPKDNLSDGLILRTVRPSTILQNNGGGGRFRLMETPIVGFAVRSTHLLRSAHCGLRREEYSSSAQRPLWASP</sequence>
<organism evidence="1 2">
    <name type="scientific">Elysia crispata</name>
    <name type="common">lettuce slug</name>
    <dbReference type="NCBI Taxonomy" id="231223"/>
    <lineage>
        <taxon>Eukaryota</taxon>
        <taxon>Metazoa</taxon>
        <taxon>Spiralia</taxon>
        <taxon>Lophotrochozoa</taxon>
        <taxon>Mollusca</taxon>
        <taxon>Gastropoda</taxon>
        <taxon>Heterobranchia</taxon>
        <taxon>Euthyneura</taxon>
        <taxon>Panpulmonata</taxon>
        <taxon>Sacoglossa</taxon>
        <taxon>Placobranchoidea</taxon>
        <taxon>Plakobranchidae</taxon>
        <taxon>Elysia</taxon>
    </lineage>
</organism>